<dbReference type="Proteomes" id="UP001183607">
    <property type="component" value="Unassembled WGS sequence"/>
</dbReference>
<dbReference type="RefSeq" id="WP_203233397.1">
    <property type="nucleotide sequence ID" value="NZ_JAVRER010000035.1"/>
</dbReference>
<name>A0ABD5EBI0_9ACTN</name>
<proteinExistence type="predicted"/>
<dbReference type="EMBL" id="JAVRER010000035">
    <property type="protein sequence ID" value="MDT0417947.1"/>
    <property type="molecule type" value="Genomic_DNA"/>
</dbReference>
<protein>
    <recommendedName>
        <fullName evidence="3">DUF4034 domain-containing protein</fullName>
    </recommendedName>
</protein>
<organism evidence="1 2">
    <name type="scientific">Streptomyces evansiae</name>
    <dbReference type="NCBI Taxonomy" id="3075535"/>
    <lineage>
        <taxon>Bacteria</taxon>
        <taxon>Bacillati</taxon>
        <taxon>Actinomycetota</taxon>
        <taxon>Actinomycetes</taxon>
        <taxon>Kitasatosporales</taxon>
        <taxon>Streptomycetaceae</taxon>
        <taxon>Streptomyces</taxon>
    </lineage>
</organism>
<gene>
    <name evidence="1" type="ORF">RM574_20905</name>
</gene>
<comment type="caution">
    <text evidence="1">The sequence shown here is derived from an EMBL/GenBank/DDBJ whole genome shotgun (WGS) entry which is preliminary data.</text>
</comment>
<sequence>MVRTMRPLLALRRAARMARHTAPLSDGLPADEELLLDAPEPWLAPALVAAGAGDHEAAAKLLATTRERGQWEVRDRAVRRLASFAARRPEWYAHWTATAPHDPDLLLLHAQLAVQAAWESPARAELLREAAPLVDAAAGAQPEDPVPWRLALDGARGTGAGHDVFTELWERALRRSPHHDGCHVSALLYLSASWHGSHGECFDFAERAAEDALPGSLSQALPLRAAYLWLRAEGPGEVPESRVLAAAERAQALSARFAAGDPWPAEVRNLLVYVLVRLRSWEAAFQEVRRVGPLVTSLPWARLSDDPLAQFMDVRDGVRIEVAAATPLRDTGS</sequence>
<dbReference type="AlphaFoldDB" id="A0ABD5EBI0"/>
<reference evidence="2" key="1">
    <citation type="submission" date="2023-07" db="EMBL/GenBank/DDBJ databases">
        <title>30 novel species of actinomycetes from the DSMZ collection.</title>
        <authorList>
            <person name="Nouioui I."/>
        </authorList>
    </citation>
    <scope>NUCLEOTIDE SEQUENCE [LARGE SCALE GENOMIC DNA]</scope>
    <source>
        <strain evidence="2">DSM 41982</strain>
    </source>
</reference>
<evidence type="ECO:0000313" key="1">
    <source>
        <dbReference type="EMBL" id="MDT0417947.1"/>
    </source>
</evidence>
<evidence type="ECO:0008006" key="3">
    <source>
        <dbReference type="Google" id="ProtNLM"/>
    </source>
</evidence>
<evidence type="ECO:0000313" key="2">
    <source>
        <dbReference type="Proteomes" id="UP001183607"/>
    </source>
</evidence>
<accession>A0ABD5EBI0</accession>